<evidence type="ECO:0000256" key="2">
    <source>
        <dbReference type="ARBA" id="ARBA00022723"/>
    </source>
</evidence>
<dbReference type="Proteomes" id="UP001148786">
    <property type="component" value="Unassembled WGS sequence"/>
</dbReference>
<accession>A0A9W8K6H3</accession>
<organism evidence="7 8">
    <name type="scientific">Agrocybe chaxingu</name>
    <dbReference type="NCBI Taxonomy" id="84603"/>
    <lineage>
        <taxon>Eukaryota</taxon>
        <taxon>Fungi</taxon>
        <taxon>Dikarya</taxon>
        <taxon>Basidiomycota</taxon>
        <taxon>Agaricomycotina</taxon>
        <taxon>Agaricomycetes</taxon>
        <taxon>Agaricomycetidae</taxon>
        <taxon>Agaricales</taxon>
        <taxon>Agaricineae</taxon>
        <taxon>Strophariaceae</taxon>
        <taxon>Agrocybe</taxon>
    </lineage>
</organism>
<evidence type="ECO:0000256" key="1">
    <source>
        <dbReference type="ARBA" id="ARBA00004123"/>
    </source>
</evidence>
<sequence>MTSRIPSSRAPILHPSNTLIMPPLVSLETEPQGTRKCKASQKVLENGDPLIVKKQALQGHPGPASSTTPAPSHSRSARVEDADDPKDHRRSAPPRNPNRVLEAADGSDDDAIIVDKDMTDLPGLEELDDSEDEDEEVEEAEESAEAELERLKKEWNSPIYVFFKSTPAIEYINDRRVHVFECAAKHCCGRNGRHVRRYLDTGDAKSTGNLRKHTKLCWGDEAVAAGDKTRDVHAAREALAGMKDLNGSITSAFERVARSKVTYSNRQHTTTETRAEIVRWVAESKRPFRIVKDRGFQSLMKTGRPDYHIPLPETVSRDVKRVFVRAHDGTLSFATDAWTSPNHKAFIALTIHLEHDGVPISLLLDLVEVAKSHSGVNLAVAFANVLEEFGISDKGCNI</sequence>
<dbReference type="InterPro" id="IPR052035">
    <property type="entry name" value="ZnF_BED_domain_contain"/>
</dbReference>
<dbReference type="PANTHER" id="PTHR46481">
    <property type="entry name" value="ZINC FINGER BED DOMAIN-CONTAINING PROTEIN 4"/>
    <property type="match status" value="1"/>
</dbReference>
<protein>
    <submittedName>
        <fullName evidence="7">Uncharacterized protein</fullName>
    </submittedName>
</protein>
<name>A0A9W8K6H3_9AGAR</name>
<evidence type="ECO:0000256" key="6">
    <source>
        <dbReference type="SAM" id="MobiDB-lite"/>
    </source>
</evidence>
<keyword evidence="2" id="KW-0479">Metal-binding</keyword>
<comment type="subcellular location">
    <subcellularLocation>
        <location evidence="1">Nucleus</location>
    </subcellularLocation>
</comment>
<feature type="compositionally biased region" description="Low complexity" evidence="6">
    <location>
        <begin position="60"/>
        <end position="74"/>
    </location>
</feature>
<dbReference type="SUPFAM" id="SSF140996">
    <property type="entry name" value="Hermes dimerisation domain"/>
    <property type="match status" value="1"/>
</dbReference>
<feature type="compositionally biased region" description="Acidic residues" evidence="6">
    <location>
        <begin position="123"/>
        <end position="142"/>
    </location>
</feature>
<comment type="caution">
    <text evidence="7">The sequence shown here is derived from an EMBL/GenBank/DDBJ whole genome shotgun (WGS) entry which is preliminary data.</text>
</comment>
<feature type="region of interest" description="Disordered" evidence="6">
    <location>
        <begin position="23"/>
        <end position="142"/>
    </location>
</feature>
<dbReference type="InterPro" id="IPR012337">
    <property type="entry name" value="RNaseH-like_sf"/>
</dbReference>
<dbReference type="PANTHER" id="PTHR46481:SF10">
    <property type="entry name" value="ZINC FINGER BED DOMAIN-CONTAINING PROTEIN 39"/>
    <property type="match status" value="1"/>
</dbReference>
<dbReference type="OrthoDB" id="2677917at2759"/>
<dbReference type="AlphaFoldDB" id="A0A9W8K6H3"/>
<dbReference type="GO" id="GO:0005634">
    <property type="term" value="C:nucleus"/>
    <property type="evidence" value="ECO:0007669"/>
    <property type="project" value="UniProtKB-SubCell"/>
</dbReference>
<dbReference type="EMBL" id="JANKHO010000190">
    <property type="protein sequence ID" value="KAJ3513595.1"/>
    <property type="molecule type" value="Genomic_DNA"/>
</dbReference>
<reference evidence="7" key="1">
    <citation type="submission" date="2022-07" db="EMBL/GenBank/DDBJ databases">
        <title>Genome Sequence of Agrocybe chaxingu.</title>
        <authorList>
            <person name="Buettner E."/>
        </authorList>
    </citation>
    <scope>NUCLEOTIDE SEQUENCE</scope>
    <source>
        <strain evidence="7">MP-N11</strain>
    </source>
</reference>
<evidence type="ECO:0000256" key="5">
    <source>
        <dbReference type="ARBA" id="ARBA00023242"/>
    </source>
</evidence>
<evidence type="ECO:0000256" key="3">
    <source>
        <dbReference type="ARBA" id="ARBA00022771"/>
    </source>
</evidence>
<dbReference type="GO" id="GO:0008270">
    <property type="term" value="F:zinc ion binding"/>
    <property type="evidence" value="ECO:0007669"/>
    <property type="project" value="UniProtKB-KW"/>
</dbReference>
<keyword evidence="5" id="KW-0539">Nucleus</keyword>
<keyword evidence="8" id="KW-1185">Reference proteome</keyword>
<gene>
    <name evidence="7" type="ORF">NLJ89_g2859</name>
</gene>
<proteinExistence type="predicted"/>
<keyword evidence="3" id="KW-0863">Zinc-finger</keyword>
<evidence type="ECO:0000313" key="7">
    <source>
        <dbReference type="EMBL" id="KAJ3513595.1"/>
    </source>
</evidence>
<evidence type="ECO:0000256" key="4">
    <source>
        <dbReference type="ARBA" id="ARBA00022833"/>
    </source>
</evidence>
<keyword evidence="4" id="KW-0862">Zinc</keyword>
<dbReference type="SUPFAM" id="SSF53098">
    <property type="entry name" value="Ribonuclease H-like"/>
    <property type="match status" value="1"/>
</dbReference>
<evidence type="ECO:0000313" key="8">
    <source>
        <dbReference type="Proteomes" id="UP001148786"/>
    </source>
</evidence>